<keyword evidence="12 15" id="KW-0472">Membrane</keyword>
<comment type="cofactor">
    <cofactor evidence="1 13">
        <name>heme</name>
        <dbReference type="ChEBI" id="CHEBI:30413"/>
    </cofactor>
</comment>
<evidence type="ECO:0000256" key="1">
    <source>
        <dbReference type="ARBA" id="ARBA00001971"/>
    </source>
</evidence>
<keyword evidence="15" id="KW-0812">Transmembrane</keyword>
<dbReference type="InterPro" id="IPR001128">
    <property type="entry name" value="Cyt_P450"/>
</dbReference>
<name>A0A1B6LVH9_9HEMI</name>
<evidence type="ECO:0000256" key="11">
    <source>
        <dbReference type="ARBA" id="ARBA00023033"/>
    </source>
</evidence>
<dbReference type="PRINTS" id="PR00464">
    <property type="entry name" value="EP450II"/>
</dbReference>
<keyword evidence="11 14" id="KW-0503">Monooxygenase</keyword>
<protein>
    <recommendedName>
        <fullName evidence="17">Cytochrome P450</fullName>
    </recommendedName>
</protein>
<dbReference type="PANTHER" id="PTHR24292:SF100">
    <property type="entry name" value="CYTOCHROME P450 6A16, ISOFORM B-RELATED"/>
    <property type="match status" value="1"/>
</dbReference>
<evidence type="ECO:0000256" key="9">
    <source>
        <dbReference type="ARBA" id="ARBA00023002"/>
    </source>
</evidence>
<gene>
    <name evidence="16" type="ORF">g.35364</name>
</gene>
<evidence type="ECO:0008006" key="17">
    <source>
        <dbReference type="Google" id="ProtNLM"/>
    </source>
</evidence>
<evidence type="ECO:0000313" key="16">
    <source>
        <dbReference type="EMBL" id="JAT27630.1"/>
    </source>
</evidence>
<dbReference type="EMBL" id="GEBQ01012347">
    <property type="protein sequence ID" value="JAT27630.1"/>
    <property type="molecule type" value="Transcribed_RNA"/>
</dbReference>
<evidence type="ECO:0000256" key="14">
    <source>
        <dbReference type="RuleBase" id="RU000461"/>
    </source>
</evidence>
<proteinExistence type="inferred from homology"/>
<evidence type="ECO:0000256" key="5">
    <source>
        <dbReference type="ARBA" id="ARBA00022617"/>
    </source>
</evidence>
<dbReference type="GO" id="GO:0005506">
    <property type="term" value="F:iron ion binding"/>
    <property type="evidence" value="ECO:0007669"/>
    <property type="project" value="InterPro"/>
</dbReference>
<evidence type="ECO:0000256" key="12">
    <source>
        <dbReference type="ARBA" id="ARBA00023136"/>
    </source>
</evidence>
<dbReference type="InterPro" id="IPR002402">
    <property type="entry name" value="Cyt_P450_E_grp-II"/>
</dbReference>
<feature type="transmembrane region" description="Helical" evidence="15">
    <location>
        <begin position="12"/>
        <end position="28"/>
    </location>
</feature>
<dbReference type="PANTHER" id="PTHR24292">
    <property type="entry name" value="CYTOCHROME P450"/>
    <property type="match status" value="1"/>
</dbReference>
<organism evidence="16">
    <name type="scientific">Graphocephala atropunctata</name>
    <dbReference type="NCBI Taxonomy" id="36148"/>
    <lineage>
        <taxon>Eukaryota</taxon>
        <taxon>Metazoa</taxon>
        <taxon>Ecdysozoa</taxon>
        <taxon>Arthropoda</taxon>
        <taxon>Hexapoda</taxon>
        <taxon>Insecta</taxon>
        <taxon>Pterygota</taxon>
        <taxon>Neoptera</taxon>
        <taxon>Paraneoptera</taxon>
        <taxon>Hemiptera</taxon>
        <taxon>Auchenorrhyncha</taxon>
        <taxon>Membracoidea</taxon>
        <taxon>Cicadellidae</taxon>
        <taxon>Cicadellinae</taxon>
        <taxon>Cicadellini</taxon>
        <taxon>Graphocephala</taxon>
    </lineage>
</organism>
<keyword evidence="5 13" id="KW-0349">Heme</keyword>
<dbReference type="GO" id="GO:0020037">
    <property type="term" value="F:heme binding"/>
    <property type="evidence" value="ECO:0007669"/>
    <property type="project" value="InterPro"/>
</dbReference>
<evidence type="ECO:0000256" key="13">
    <source>
        <dbReference type="PIRSR" id="PIRSR602402-1"/>
    </source>
</evidence>
<keyword evidence="8" id="KW-0492">Microsome</keyword>
<evidence type="ECO:0000256" key="8">
    <source>
        <dbReference type="ARBA" id="ARBA00022848"/>
    </source>
</evidence>
<dbReference type="InterPro" id="IPR017972">
    <property type="entry name" value="Cyt_P450_CS"/>
</dbReference>
<comment type="subcellular location">
    <subcellularLocation>
        <location evidence="3">Endoplasmic reticulum membrane</location>
        <topology evidence="3">Peripheral membrane protein</topology>
    </subcellularLocation>
    <subcellularLocation>
        <location evidence="2">Microsome membrane</location>
        <topology evidence="2">Peripheral membrane protein</topology>
    </subcellularLocation>
</comment>
<dbReference type="GO" id="GO:0016705">
    <property type="term" value="F:oxidoreductase activity, acting on paired donors, with incorporation or reduction of molecular oxygen"/>
    <property type="evidence" value="ECO:0007669"/>
    <property type="project" value="InterPro"/>
</dbReference>
<dbReference type="SUPFAM" id="SSF48264">
    <property type="entry name" value="Cytochrome P450"/>
    <property type="match status" value="1"/>
</dbReference>
<evidence type="ECO:0000256" key="7">
    <source>
        <dbReference type="ARBA" id="ARBA00022824"/>
    </source>
</evidence>
<dbReference type="PROSITE" id="PS00086">
    <property type="entry name" value="CYTOCHROME_P450"/>
    <property type="match status" value="1"/>
</dbReference>
<dbReference type="GO" id="GO:0004497">
    <property type="term" value="F:monooxygenase activity"/>
    <property type="evidence" value="ECO:0007669"/>
    <property type="project" value="UniProtKB-KW"/>
</dbReference>
<dbReference type="GO" id="GO:0005789">
    <property type="term" value="C:endoplasmic reticulum membrane"/>
    <property type="evidence" value="ECO:0007669"/>
    <property type="project" value="UniProtKB-SubCell"/>
</dbReference>
<dbReference type="FunFam" id="1.10.630.10:FF:000042">
    <property type="entry name" value="Cytochrome P450"/>
    <property type="match status" value="1"/>
</dbReference>
<evidence type="ECO:0000256" key="10">
    <source>
        <dbReference type="ARBA" id="ARBA00023004"/>
    </source>
</evidence>
<keyword evidence="10 13" id="KW-0408">Iron</keyword>
<dbReference type="Pfam" id="PF00067">
    <property type="entry name" value="p450"/>
    <property type="match status" value="1"/>
</dbReference>
<evidence type="ECO:0000256" key="15">
    <source>
        <dbReference type="SAM" id="Phobius"/>
    </source>
</evidence>
<feature type="binding site" description="axial binding residue" evidence="13">
    <location>
        <position position="466"/>
    </location>
    <ligand>
        <name>heme</name>
        <dbReference type="ChEBI" id="CHEBI:30413"/>
    </ligand>
    <ligandPart>
        <name>Fe</name>
        <dbReference type="ChEBI" id="CHEBI:18248"/>
    </ligandPart>
</feature>
<dbReference type="InterPro" id="IPR036396">
    <property type="entry name" value="Cyt_P450_sf"/>
</dbReference>
<dbReference type="PRINTS" id="PR00385">
    <property type="entry name" value="P450"/>
</dbReference>
<keyword evidence="9 14" id="KW-0560">Oxidoreductase</keyword>
<keyword evidence="7" id="KW-0256">Endoplasmic reticulum</keyword>
<dbReference type="InterPro" id="IPR050476">
    <property type="entry name" value="Insect_CytP450_Detox"/>
</dbReference>
<comment type="similarity">
    <text evidence="4 14">Belongs to the cytochrome P450 family.</text>
</comment>
<dbReference type="Gene3D" id="1.10.630.10">
    <property type="entry name" value="Cytochrome P450"/>
    <property type="match status" value="1"/>
</dbReference>
<keyword evidence="6 13" id="KW-0479">Metal-binding</keyword>
<evidence type="ECO:0000256" key="6">
    <source>
        <dbReference type="ARBA" id="ARBA00022723"/>
    </source>
</evidence>
<dbReference type="AlphaFoldDB" id="A0A1B6LVH9"/>
<evidence type="ECO:0000256" key="2">
    <source>
        <dbReference type="ARBA" id="ARBA00004174"/>
    </source>
</evidence>
<reference evidence="16" key="1">
    <citation type="submission" date="2015-11" db="EMBL/GenBank/DDBJ databases">
        <title>De novo transcriptome assembly of four potential Pierce s Disease insect vectors from Arizona vineyards.</title>
        <authorList>
            <person name="Tassone E.E."/>
        </authorList>
    </citation>
    <scope>NUCLEOTIDE SEQUENCE</scope>
</reference>
<evidence type="ECO:0000256" key="3">
    <source>
        <dbReference type="ARBA" id="ARBA00004406"/>
    </source>
</evidence>
<accession>A0A1B6LVH9</accession>
<keyword evidence="15" id="KW-1133">Transmembrane helix</keyword>
<dbReference type="CDD" id="cd11056">
    <property type="entry name" value="CYP6-like"/>
    <property type="match status" value="1"/>
</dbReference>
<sequence>MGFLSDNVALEVLSAFLLSFWLFYLYFVKDYGYWESKNIVHIPAVFPFGSMVKPLMGKCFWGNAFDRVYREYPDYRYVGFFFVRKPILIIRDPDIVRKVLVRDFQYFMDRLGIDTHPKDYLMCHLASMKGQEWKGLRTKLTPAYTAAKVKSMFYMIKRSSELLIKVVDKSVEINSAVDVKEVLSRYSMDVIANCAFGLEIDSLLNKDSKFYEAGVENFKVDFAVLLKIFVYSAFPIFSKIYCFDLQGSNIKDFITGVVRSTVEYREKHKISRFDFLDQLIKLRQNQSILVRGEKPEDCPNNFGSSRKEGLMTIEEITAETFLFFTSAYETTSNTIMFCLYELACNSKIQEKLFSEVEEVLDRYEGEMSYQALQEMTYMDQVISETLRRYPVFSHLTRDCTQKYKLSDSTLEIDKDVGLVIPVYSLHHDPKYFLDPYTFNPDRFSPENCSKRHPYVYLPFGEGPRVCIGMRYGLMKIKSALATLIVDYQFSLNPDTDVPLQFKSNSFTTLPSKPLMLVFSRRHNQS</sequence>
<evidence type="ECO:0000256" key="4">
    <source>
        <dbReference type="ARBA" id="ARBA00010617"/>
    </source>
</evidence>